<sequence length="62" mass="7414">YQLHSCASFSTPLYLRCLLVAFILCSKMFLAFQRGKFRFHNFIALPFNYLFCFCFENVSVWI</sequence>
<proteinExistence type="predicted"/>
<organism evidence="2">
    <name type="scientific">Triatoma infestans</name>
    <name type="common">Assassin bug</name>
    <dbReference type="NCBI Taxonomy" id="30076"/>
    <lineage>
        <taxon>Eukaryota</taxon>
        <taxon>Metazoa</taxon>
        <taxon>Ecdysozoa</taxon>
        <taxon>Arthropoda</taxon>
        <taxon>Hexapoda</taxon>
        <taxon>Insecta</taxon>
        <taxon>Pterygota</taxon>
        <taxon>Neoptera</taxon>
        <taxon>Paraneoptera</taxon>
        <taxon>Hemiptera</taxon>
        <taxon>Heteroptera</taxon>
        <taxon>Panheteroptera</taxon>
        <taxon>Cimicomorpha</taxon>
        <taxon>Reduviidae</taxon>
        <taxon>Triatominae</taxon>
        <taxon>Triatoma</taxon>
    </lineage>
</organism>
<accession>A0A161MR21</accession>
<name>A0A161MR21_TRIIF</name>
<feature type="transmembrane region" description="Helical" evidence="1">
    <location>
        <begin position="42"/>
        <end position="61"/>
    </location>
</feature>
<reference evidence="2" key="2">
    <citation type="journal article" date="2017" name="J. Med. Entomol.">
        <title>Transcriptome Analysis of the Triatoma infestans (Hemiptera: Reduviidae) Integument.</title>
        <authorList>
            <person name="Calderon-Fernandez G.M."/>
            <person name="Moriconi D.E."/>
            <person name="Dulbecco A.B."/>
            <person name="Juarez M.P."/>
        </authorList>
    </citation>
    <scope>NUCLEOTIDE SEQUENCE</scope>
    <source>
        <strain evidence="2">Int1</strain>
        <tissue evidence="2">Integument</tissue>
    </source>
</reference>
<keyword evidence="1" id="KW-0812">Transmembrane</keyword>
<reference evidence="2" key="1">
    <citation type="submission" date="2016-04" db="EMBL/GenBank/DDBJ databases">
        <authorList>
            <person name="Calderon-Fernandez G.M.Sr."/>
        </authorList>
    </citation>
    <scope>NUCLEOTIDE SEQUENCE</scope>
    <source>
        <strain evidence="2">Int1</strain>
        <tissue evidence="2">Integument</tissue>
    </source>
</reference>
<evidence type="ECO:0000256" key="1">
    <source>
        <dbReference type="SAM" id="Phobius"/>
    </source>
</evidence>
<keyword evidence="1" id="KW-1133">Transmembrane helix</keyword>
<evidence type="ECO:0000313" key="2">
    <source>
        <dbReference type="EMBL" id="JAS01229.1"/>
    </source>
</evidence>
<feature type="non-terminal residue" evidence="2">
    <location>
        <position position="1"/>
    </location>
</feature>
<dbReference type="EMBL" id="GEMB01001946">
    <property type="protein sequence ID" value="JAS01229.1"/>
    <property type="molecule type" value="Transcribed_RNA"/>
</dbReference>
<protein>
    <submittedName>
        <fullName evidence="2">La-related protein cg11505 isoform x3</fullName>
    </submittedName>
</protein>
<feature type="transmembrane region" description="Helical" evidence="1">
    <location>
        <begin position="13"/>
        <end position="30"/>
    </location>
</feature>
<dbReference type="AlphaFoldDB" id="A0A161MR21"/>
<keyword evidence="1" id="KW-0472">Membrane</keyword>